<dbReference type="InterPro" id="IPR052345">
    <property type="entry name" value="Rad_response_metalloprotease"/>
</dbReference>
<organism evidence="3 4">
    <name type="scientific">Rhizobium leguminosarum</name>
    <dbReference type="NCBI Taxonomy" id="384"/>
    <lineage>
        <taxon>Bacteria</taxon>
        <taxon>Pseudomonadati</taxon>
        <taxon>Pseudomonadota</taxon>
        <taxon>Alphaproteobacteria</taxon>
        <taxon>Hyphomicrobiales</taxon>
        <taxon>Rhizobiaceae</taxon>
        <taxon>Rhizobium/Agrobacterium group</taxon>
        <taxon>Rhizobium</taxon>
    </lineage>
</organism>
<dbReference type="GO" id="GO:0003677">
    <property type="term" value="F:DNA binding"/>
    <property type="evidence" value="ECO:0007669"/>
    <property type="project" value="InterPro"/>
</dbReference>
<dbReference type="EMBL" id="JACBZV010000013">
    <property type="protein sequence ID" value="NYJ14742.1"/>
    <property type="molecule type" value="Genomic_DNA"/>
</dbReference>
<feature type="domain" description="HTH cro/C1-type" evidence="2">
    <location>
        <begin position="9"/>
        <end position="70"/>
    </location>
</feature>
<dbReference type="Gene3D" id="1.10.10.2910">
    <property type="match status" value="1"/>
</dbReference>
<dbReference type="Proteomes" id="UP000535276">
    <property type="component" value="Unassembled WGS sequence"/>
</dbReference>
<reference evidence="3 4" key="1">
    <citation type="submission" date="2020-07" db="EMBL/GenBank/DDBJ databases">
        <title>Genomic Encyclopedia of Type Strains, Phase IV (KMG-V): Genome sequencing to study the core and pangenomes of soil and plant-associated prokaryotes.</title>
        <authorList>
            <person name="Whitman W."/>
        </authorList>
    </citation>
    <scope>NUCLEOTIDE SEQUENCE [LARGE SCALE GENOMIC DNA]</scope>
    <source>
        <strain evidence="3 4">SEMIA 4052</strain>
    </source>
</reference>
<comment type="caution">
    <text evidence="3">The sequence shown here is derived from an EMBL/GenBank/DDBJ whole genome shotgun (WGS) entry which is preliminary data.</text>
</comment>
<evidence type="ECO:0000313" key="3">
    <source>
        <dbReference type="EMBL" id="NYJ14742.1"/>
    </source>
</evidence>
<dbReference type="PANTHER" id="PTHR43236">
    <property type="entry name" value="ANTITOXIN HIGA1"/>
    <property type="match status" value="1"/>
</dbReference>
<dbReference type="Gene3D" id="1.10.260.40">
    <property type="entry name" value="lambda repressor-like DNA-binding domains"/>
    <property type="match status" value="1"/>
</dbReference>
<sequence length="397" mass="43416">MPKVNPSILRWARETAGLTLEDAAEKVGLGEARGVAGSDRLAMLEAGESEPTRPMLLKMAAQYRRPLLTFYLAEPPGVAARGEDFRTLPAEFAKRDAALVDTLLREVRARQEMVRAALEAEDEATPLDFVGSFDQSLGAEALATAIRTRLVFELKTYRHGSGRGTPKGFAYLRERAEAAGIFVLLIGNLGSHHSTLNVELFRGFAFADPVAPFVVINDQDSEQAWSFTLLHELAHIWLGRTGVSGGRPASAIETFCNDVAGRILLPTAEIALEPSLVGASQEQVIARISAIADARQVSHSMVAYKLYREGIIDQETWSAVTTLFRQQWLRNRATQRDRARENEGGPSYYTVKRHKLGNRLVELSRRMLAEGALSPSKAAAILGVKASNVYSLTDSAA</sequence>
<proteinExistence type="inferred from homology"/>
<dbReference type="InterPro" id="IPR010982">
    <property type="entry name" value="Lambda_DNA-bd_dom_sf"/>
</dbReference>
<dbReference type="PROSITE" id="PS50943">
    <property type="entry name" value="HTH_CROC1"/>
    <property type="match status" value="1"/>
</dbReference>
<comment type="similarity">
    <text evidence="1">Belongs to the short-chain fatty acyl-CoA assimilation regulator (ScfR) family.</text>
</comment>
<dbReference type="SMART" id="SM00530">
    <property type="entry name" value="HTH_XRE"/>
    <property type="match status" value="1"/>
</dbReference>
<evidence type="ECO:0000256" key="1">
    <source>
        <dbReference type="ARBA" id="ARBA00007227"/>
    </source>
</evidence>
<dbReference type="RefSeq" id="WP_179613308.1">
    <property type="nucleotide sequence ID" value="NZ_JACBZV010000013.1"/>
</dbReference>
<accession>A0A7Z0E463</accession>
<evidence type="ECO:0000259" key="2">
    <source>
        <dbReference type="PROSITE" id="PS50943"/>
    </source>
</evidence>
<dbReference type="SUPFAM" id="SSF47413">
    <property type="entry name" value="lambda repressor-like DNA-binding domains"/>
    <property type="match status" value="1"/>
</dbReference>
<dbReference type="Pfam" id="PF06114">
    <property type="entry name" value="Peptidase_M78"/>
    <property type="match status" value="1"/>
</dbReference>
<dbReference type="InterPro" id="IPR001387">
    <property type="entry name" value="Cro/C1-type_HTH"/>
</dbReference>
<gene>
    <name evidence="3" type="ORF">GGI64_005840</name>
</gene>
<dbReference type="PANTHER" id="PTHR43236:SF2">
    <property type="entry name" value="BLL0069 PROTEIN"/>
    <property type="match status" value="1"/>
</dbReference>
<dbReference type="InterPro" id="IPR010359">
    <property type="entry name" value="IrrE_HExxH"/>
</dbReference>
<evidence type="ECO:0000313" key="4">
    <source>
        <dbReference type="Proteomes" id="UP000535276"/>
    </source>
</evidence>
<dbReference type="CDD" id="cd00093">
    <property type="entry name" value="HTH_XRE"/>
    <property type="match status" value="1"/>
</dbReference>
<protein>
    <submittedName>
        <fullName evidence="3">Zn-dependent peptidase ImmA (M78 family)</fullName>
    </submittedName>
</protein>
<dbReference type="AlphaFoldDB" id="A0A7Z0E463"/>
<name>A0A7Z0E463_RHILE</name>